<gene>
    <name evidence="9" type="ORF">FKG94_04520</name>
</gene>
<dbReference type="GO" id="GO:0004029">
    <property type="term" value="F:aldehyde dehydrogenase (NAD+) activity"/>
    <property type="evidence" value="ECO:0007669"/>
    <property type="project" value="TreeGrafter"/>
</dbReference>
<dbReference type="AlphaFoldDB" id="A0A545U5P8"/>
<sequence length="482" mass="53730">MTSTAGVTEATREKVTEIAQSSQVSEMFNRQRDAYFNNPYPTLEERRRHLLALENLLRDNQDAIAEAIDKDFGGRSVHETQALELFSSIDGLRDCRKKLKKWMKPQRRQVSIWFAGASNTVLPQPKGVVGIVVPWNYPLFLSMGPIANALAAGNRCLVKMAANSQHLCRLLAELVAEKLPPETLTFLPGVSAAEFTDHPFDHLIFTGSPGVGKTVMKKAAEFLTPVTLELGGKSPTIIAEDFDIKAAAERIVQSKLYNAGQTCVAPDYLFVPRHRVDEFIEQARRVVAKRYGRLETPDYTAIIDTRAYSRLLQTLDDAERKGARPISLLEGVQPDNDLQKIPPTLLLDVGDDMTVMQEEIFGPLLPIKPYENLDDVLAFINAKERPLALYLFSNDKKLQQQVLTNTISGGVCINDCMMHPAQHDLPFGGIGNSGMGHYHGYEGFVEFSKLRPVFKQARLPGAALLAPPYGKLFDFLYKLMVK</sequence>
<dbReference type="FunFam" id="3.40.309.10:FF:000003">
    <property type="entry name" value="Aldehyde dehydrogenase"/>
    <property type="match status" value="1"/>
</dbReference>
<dbReference type="Gene3D" id="3.40.605.10">
    <property type="entry name" value="Aldehyde Dehydrogenase, Chain A, domain 1"/>
    <property type="match status" value="1"/>
</dbReference>
<reference evidence="9 10" key="1">
    <citation type="submission" date="2019-06" db="EMBL/GenBank/DDBJ databases">
        <title>Whole genome sequence for Cellvibrionaceae sp. R142.</title>
        <authorList>
            <person name="Wang G."/>
        </authorList>
    </citation>
    <scope>NUCLEOTIDE SEQUENCE [LARGE SCALE GENOMIC DNA]</scope>
    <source>
        <strain evidence="9 10">R142</strain>
    </source>
</reference>
<evidence type="ECO:0000256" key="4">
    <source>
        <dbReference type="PIRNR" id="PIRNR036492"/>
    </source>
</evidence>
<evidence type="ECO:0000256" key="6">
    <source>
        <dbReference type="PROSITE-ProRule" id="PRU10007"/>
    </source>
</evidence>
<dbReference type="InterPro" id="IPR016160">
    <property type="entry name" value="Ald_DH_CS_CYS"/>
</dbReference>
<dbReference type="PIRSF" id="PIRSF036492">
    <property type="entry name" value="ALDH"/>
    <property type="match status" value="1"/>
</dbReference>
<dbReference type="Pfam" id="PF00171">
    <property type="entry name" value="Aldedh"/>
    <property type="match status" value="1"/>
</dbReference>
<proteinExistence type="inferred from homology"/>
<dbReference type="PANTHER" id="PTHR43570:SF20">
    <property type="entry name" value="ALDEHYDE DEHYDROGENASE ALDX-RELATED"/>
    <property type="match status" value="1"/>
</dbReference>
<accession>A0A545U5P8</accession>
<dbReference type="GO" id="GO:0006081">
    <property type="term" value="P:aldehyde metabolic process"/>
    <property type="evidence" value="ECO:0007669"/>
    <property type="project" value="InterPro"/>
</dbReference>
<evidence type="ECO:0000259" key="8">
    <source>
        <dbReference type="Pfam" id="PF00171"/>
    </source>
</evidence>
<feature type="active site" evidence="5">
    <location>
        <position position="263"/>
    </location>
</feature>
<dbReference type="OrthoDB" id="9812625at2"/>
<evidence type="ECO:0000256" key="5">
    <source>
        <dbReference type="PIRSR" id="PIRSR036492-1"/>
    </source>
</evidence>
<dbReference type="CDD" id="cd07133">
    <property type="entry name" value="ALDH_CALDH_CalB"/>
    <property type="match status" value="1"/>
</dbReference>
<dbReference type="GO" id="GO:0005737">
    <property type="term" value="C:cytoplasm"/>
    <property type="evidence" value="ECO:0007669"/>
    <property type="project" value="TreeGrafter"/>
</dbReference>
<feature type="active site" evidence="5 6">
    <location>
        <position position="229"/>
    </location>
</feature>
<dbReference type="Gene3D" id="3.40.309.10">
    <property type="entry name" value="Aldehyde Dehydrogenase, Chain A, domain 2"/>
    <property type="match status" value="1"/>
</dbReference>
<evidence type="ECO:0000256" key="1">
    <source>
        <dbReference type="ARBA" id="ARBA00009986"/>
    </source>
</evidence>
<comment type="similarity">
    <text evidence="1 4 7">Belongs to the aldehyde dehydrogenase family.</text>
</comment>
<dbReference type="InterPro" id="IPR016162">
    <property type="entry name" value="Ald_DH_N"/>
</dbReference>
<evidence type="ECO:0000313" key="10">
    <source>
        <dbReference type="Proteomes" id="UP000319732"/>
    </source>
</evidence>
<dbReference type="InterPro" id="IPR015590">
    <property type="entry name" value="Aldehyde_DH_dom"/>
</dbReference>
<dbReference type="SUPFAM" id="SSF53720">
    <property type="entry name" value="ALDH-like"/>
    <property type="match status" value="1"/>
</dbReference>
<organism evidence="9 10">
    <name type="scientific">Exilibacterium tricleocarpae</name>
    <dbReference type="NCBI Taxonomy" id="2591008"/>
    <lineage>
        <taxon>Bacteria</taxon>
        <taxon>Pseudomonadati</taxon>
        <taxon>Pseudomonadota</taxon>
        <taxon>Gammaproteobacteria</taxon>
        <taxon>Cellvibrionales</taxon>
        <taxon>Cellvibrionaceae</taxon>
        <taxon>Exilibacterium</taxon>
    </lineage>
</organism>
<dbReference type="PROSITE" id="PS00070">
    <property type="entry name" value="ALDEHYDE_DEHYDR_CYS"/>
    <property type="match status" value="1"/>
</dbReference>
<dbReference type="Proteomes" id="UP000319732">
    <property type="component" value="Unassembled WGS sequence"/>
</dbReference>
<dbReference type="InterPro" id="IPR016161">
    <property type="entry name" value="Ald_DH/histidinol_DH"/>
</dbReference>
<dbReference type="PANTHER" id="PTHR43570">
    <property type="entry name" value="ALDEHYDE DEHYDROGENASE"/>
    <property type="match status" value="1"/>
</dbReference>
<protein>
    <recommendedName>
        <fullName evidence="4">Aldehyde dehydrogenase</fullName>
    </recommendedName>
</protein>
<dbReference type="RefSeq" id="WP_142902993.1">
    <property type="nucleotide sequence ID" value="NZ_ML660088.1"/>
</dbReference>
<evidence type="ECO:0000256" key="2">
    <source>
        <dbReference type="ARBA" id="ARBA00023002"/>
    </source>
</evidence>
<dbReference type="InterPro" id="IPR016163">
    <property type="entry name" value="Ald_DH_C"/>
</dbReference>
<evidence type="ECO:0000313" key="9">
    <source>
        <dbReference type="EMBL" id="TQV84787.1"/>
    </source>
</evidence>
<feature type="domain" description="Aldehyde dehydrogenase" evidence="8">
    <location>
        <begin position="11"/>
        <end position="451"/>
    </location>
</feature>
<dbReference type="InterPro" id="IPR029510">
    <property type="entry name" value="Ald_DH_CS_GLU"/>
</dbReference>
<dbReference type="InterPro" id="IPR012394">
    <property type="entry name" value="Aldehyde_DH_NAD(P)"/>
</dbReference>
<dbReference type="EMBL" id="VHSG01000005">
    <property type="protein sequence ID" value="TQV84787.1"/>
    <property type="molecule type" value="Genomic_DNA"/>
</dbReference>
<keyword evidence="3" id="KW-0520">NAD</keyword>
<keyword evidence="10" id="KW-1185">Reference proteome</keyword>
<evidence type="ECO:0000256" key="7">
    <source>
        <dbReference type="RuleBase" id="RU003345"/>
    </source>
</evidence>
<keyword evidence="2 4" id="KW-0560">Oxidoreductase</keyword>
<dbReference type="PROSITE" id="PS00687">
    <property type="entry name" value="ALDEHYDE_DEHYDR_GLU"/>
    <property type="match status" value="1"/>
</dbReference>
<name>A0A545U5P8_9GAMM</name>
<comment type="caution">
    <text evidence="9">The sequence shown here is derived from an EMBL/GenBank/DDBJ whole genome shotgun (WGS) entry which is preliminary data.</text>
</comment>
<evidence type="ECO:0000256" key="3">
    <source>
        <dbReference type="ARBA" id="ARBA00023027"/>
    </source>
</evidence>